<dbReference type="AlphaFoldDB" id="A0A4C1V7U1"/>
<dbReference type="EMBL" id="BGZK01000290">
    <property type="protein sequence ID" value="GBP34546.1"/>
    <property type="molecule type" value="Genomic_DNA"/>
</dbReference>
<organism evidence="1 2">
    <name type="scientific">Eumeta variegata</name>
    <name type="common">Bagworm moth</name>
    <name type="synonym">Eumeta japonica</name>
    <dbReference type="NCBI Taxonomy" id="151549"/>
    <lineage>
        <taxon>Eukaryota</taxon>
        <taxon>Metazoa</taxon>
        <taxon>Ecdysozoa</taxon>
        <taxon>Arthropoda</taxon>
        <taxon>Hexapoda</taxon>
        <taxon>Insecta</taxon>
        <taxon>Pterygota</taxon>
        <taxon>Neoptera</taxon>
        <taxon>Endopterygota</taxon>
        <taxon>Lepidoptera</taxon>
        <taxon>Glossata</taxon>
        <taxon>Ditrysia</taxon>
        <taxon>Tineoidea</taxon>
        <taxon>Psychidae</taxon>
        <taxon>Oiketicinae</taxon>
        <taxon>Eumeta</taxon>
    </lineage>
</organism>
<evidence type="ECO:0000313" key="2">
    <source>
        <dbReference type="Proteomes" id="UP000299102"/>
    </source>
</evidence>
<name>A0A4C1V7U1_EUMVA</name>
<dbReference type="Proteomes" id="UP000299102">
    <property type="component" value="Unassembled WGS sequence"/>
</dbReference>
<reference evidence="1 2" key="1">
    <citation type="journal article" date="2019" name="Commun. Biol.">
        <title>The bagworm genome reveals a unique fibroin gene that provides high tensile strength.</title>
        <authorList>
            <person name="Kono N."/>
            <person name="Nakamura H."/>
            <person name="Ohtoshi R."/>
            <person name="Tomita M."/>
            <person name="Numata K."/>
            <person name="Arakawa K."/>
        </authorList>
    </citation>
    <scope>NUCLEOTIDE SEQUENCE [LARGE SCALE GENOMIC DNA]</scope>
</reference>
<comment type="caution">
    <text evidence="1">The sequence shown here is derived from an EMBL/GenBank/DDBJ whole genome shotgun (WGS) entry which is preliminary data.</text>
</comment>
<sequence length="80" mass="8947">MVTLGIYEIRLAKPWKTTSCRKLKCYQAWVDCIEAAESNANLLKKRHNSASTIYKKACLTTSTRQKRPSDGFGVAPGRKG</sequence>
<protein>
    <submittedName>
        <fullName evidence="1">Uncharacterized protein</fullName>
    </submittedName>
</protein>
<proteinExistence type="predicted"/>
<accession>A0A4C1V7U1</accession>
<evidence type="ECO:0000313" key="1">
    <source>
        <dbReference type="EMBL" id="GBP34546.1"/>
    </source>
</evidence>
<gene>
    <name evidence="1" type="ORF">EVAR_85266_1</name>
</gene>
<keyword evidence="2" id="KW-1185">Reference proteome</keyword>